<keyword evidence="4 10" id="KW-0547">Nucleotide-binding</keyword>
<evidence type="ECO:0000256" key="10">
    <source>
        <dbReference type="RuleBase" id="RU363038"/>
    </source>
</evidence>
<evidence type="ECO:0000256" key="1">
    <source>
        <dbReference type="ARBA" id="ARBA00005594"/>
    </source>
</evidence>
<evidence type="ECO:0000256" key="4">
    <source>
        <dbReference type="ARBA" id="ARBA00022741"/>
    </source>
</evidence>
<dbReference type="SUPFAM" id="SSF55190">
    <property type="entry name" value="Arginyl-tRNA synthetase (ArgRS), N-terminal 'additional' domain"/>
    <property type="match status" value="1"/>
</dbReference>
<dbReference type="STRING" id="109895.A0A507DV95"/>
<dbReference type="InterPro" id="IPR036695">
    <property type="entry name" value="Arg-tRNA-synth_N_sf"/>
</dbReference>
<dbReference type="SUPFAM" id="SSF52374">
    <property type="entry name" value="Nucleotidylyl transferase"/>
    <property type="match status" value="1"/>
</dbReference>
<keyword evidence="6 10" id="KW-0648">Protein biosynthesis</keyword>
<dbReference type="HAMAP" id="MF_00123">
    <property type="entry name" value="Arg_tRNA_synth"/>
    <property type="match status" value="1"/>
</dbReference>
<organism evidence="13 14">
    <name type="scientific">Powellomyces hirtus</name>
    <dbReference type="NCBI Taxonomy" id="109895"/>
    <lineage>
        <taxon>Eukaryota</taxon>
        <taxon>Fungi</taxon>
        <taxon>Fungi incertae sedis</taxon>
        <taxon>Chytridiomycota</taxon>
        <taxon>Chytridiomycota incertae sedis</taxon>
        <taxon>Chytridiomycetes</taxon>
        <taxon>Spizellomycetales</taxon>
        <taxon>Powellomycetaceae</taxon>
        <taxon>Powellomyces</taxon>
    </lineage>
</organism>
<dbReference type="Pfam" id="PF05746">
    <property type="entry name" value="DALR_1"/>
    <property type="match status" value="1"/>
</dbReference>
<dbReference type="InterPro" id="IPR005148">
    <property type="entry name" value="Arg-tRNA-synth_N"/>
</dbReference>
<evidence type="ECO:0000256" key="6">
    <source>
        <dbReference type="ARBA" id="ARBA00022917"/>
    </source>
</evidence>
<dbReference type="GO" id="GO:0004814">
    <property type="term" value="F:arginine-tRNA ligase activity"/>
    <property type="evidence" value="ECO:0007669"/>
    <property type="project" value="UniProtKB-EC"/>
</dbReference>
<accession>A0A507DV95</accession>
<dbReference type="AlphaFoldDB" id="A0A507DV95"/>
<evidence type="ECO:0000259" key="12">
    <source>
        <dbReference type="SMART" id="SM01016"/>
    </source>
</evidence>
<dbReference type="NCBIfam" id="TIGR00456">
    <property type="entry name" value="argS"/>
    <property type="match status" value="1"/>
</dbReference>
<keyword evidence="3 10" id="KW-0436">Ligase</keyword>
<dbReference type="PANTHER" id="PTHR11956:SF5">
    <property type="entry name" value="ARGININE--TRNA LIGASE, CYTOPLASMIC"/>
    <property type="match status" value="1"/>
</dbReference>
<dbReference type="PRINTS" id="PR01038">
    <property type="entry name" value="TRNASYNTHARG"/>
</dbReference>
<dbReference type="EMBL" id="QEAQ01000108">
    <property type="protein sequence ID" value="TPX55476.1"/>
    <property type="molecule type" value="Genomic_DNA"/>
</dbReference>
<dbReference type="InterPro" id="IPR009080">
    <property type="entry name" value="tRNAsynth_Ia_anticodon-bd"/>
</dbReference>
<evidence type="ECO:0000259" key="11">
    <source>
        <dbReference type="SMART" id="SM00836"/>
    </source>
</evidence>
<evidence type="ECO:0000256" key="3">
    <source>
        <dbReference type="ARBA" id="ARBA00022598"/>
    </source>
</evidence>
<evidence type="ECO:0000256" key="9">
    <source>
        <dbReference type="ARBA" id="ARBA00049339"/>
    </source>
</evidence>
<gene>
    <name evidence="13" type="ORF">PhCBS80983_g05281</name>
</gene>
<dbReference type="InterPro" id="IPR035684">
    <property type="entry name" value="ArgRS_core"/>
</dbReference>
<comment type="caution">
    <text evidence="13">The sequence shown here is derived from an EMBL/GenBank/DDBJ whole genome shotgun (WGS) entry which is preliminary data.</text>
</comment>
<evidence type="ECO:0000256" key="5">
    <source>
        <dbReference type="ARBA" id="ARBA00022840"/>
    </source>
</evidence>
<dbReference type="SMART" id="SM00836">
    <property type="entry name" value="DALR_1"/>
    <property type="match status" value="1"/>
</dbReference>
<dbReference type="Pfam" id="PF00750">
    <property type="entry name" value="tRNA-synt_1d"/>
    <property type="match status" value="1"/>
</dbReference>
<dbReference type="InterPro" id="IPR001278">
    <property type="entry name" value="Arg-tRNA-ligase"/>
</dbReference>
<dbReference type="EC" id="6.1.1.19" evidence="2"/>
<keyword evidence="5 10" id="KW-0067">ATP-binding</keyword>
<reference evidence="13 14" key="1">
    <citation type="journal article" date="2019" name="Sci. Rep.">
        <title>Comparative genomics of chytrid fungi reveal insights into the obligate biotrophic and pathogenic lifestyle of Synchytrium endobioticum.</title>
        <authorList>
            <person name="van de Vossenberg B.T.L.H."/>
            <person name="Warris S."/>
            <person name="Nguyen H.D.T."/>
            <person name="van Gent-Pelzer M.P.E."/>
            <person name="Joly D.L."/>
            <person name="van de Geest H.C."/>
            <person name="Bonants P.J.M."/>
            <person name="Smith D.S."/>
            <person name="Levesque C.A."/>
            <person name="van der Lee T.A.J."/>
        </authorList>
    </citation>
    <scope>NUCLEOTIDE SEQUENCE [LARGE SCALE GENOMIC DNA]</scope>
    <source>
        <strain evidence="13 14">CBS 809.83</strain>
    </source>
</reference>
<dbReference type="GO" id="GO:0005737">
    <property type="term" value="C:cytoplasm"/>
    <property type="evidence" value="ECO:0007669"/>
    <property type="project" value="InterPro"/>
</dbReference>
<sequence length="625" mass="68824">MSVLKLIRPRVLAAIKIASPAAGEIATVADCAYTNSWISAKSNAPLPFGDIQVRGLLQAAKRLKLDPHQFAAAVIEHLDLGDIGTAKVDGPGFVNIRLNDSYLENRLQEVFWKGDERYGVEEVKQRVIIDYSSPNLAKEMHVGHLRSTIIGDALHRIHRFVGSEVIAQNHVGDWGTQFGMLIAHVNDAETHVDLDQLQGLEQLYVQAKVRFDAEPEFKERARDNVVKLQAGDPEMKEQWLKIVDVSLRHAQKIYDTLDTLLTRNDVCGESFYNDDLPKVVEDLTACGLLVVDGGAKVVFTPEFAKDFGKNKPVFMVQKSGDGFGYAATDLGAIRYRVRTLKGDRLLYVIDNRQSLHLRQLFDVASRAGFLPPSVSAAHVGFGTMMGRDKKPFKTRDGGTIKLAELIAEAQERAYVLAKKKDATRTKGDPFTEAELKDIGNKVGVGAIKYADLSKHRDKDYMFDFDLMLQFEGNTAPYLMYAYTRARSVARGAAATAADVAASTTVESLTATISTATLAPSTSLSPSSTPTPQAVKLAHHAEHNLAVTLLQFPDELNTVLDTSLTHHLCTYLYRLAQAYTQFYSVCPVLRAPDQETRDSRLALCDATAQMLKTGLGLLGISVLEVM</sequence>
<evidence type="ECO:0000313" key="14">
    <source>
        <dbReference type="Proteomes" id="UP000318582"/>
    </source>
</evidence>
<keyword evidence="14" id="KW-1185">Reference proteome</keyword>
<dbReference type="Proteomes" id="UP000318582">
    <property type="component" value="Unassembled WGS sequence"/>
</dbReference>
<keyword evidence="7 10" id="KW-0030">Aminoacyl-tRNA synthetase</keyword>
<dbReference type="GO" id="GO:0006420">
    <property type="term" value="P:arginyl-tRNA aminoacylation"/>
    <property type="evidence" value="ECO:0007669"/>
    <property type="project" value="InterPro"/>
</dbReference>
<evidence type="ECO:0000256" key="2">
    <source>
        <dbReference type="ARBA" id="ARBA00012837"/>
    </source>
</evidence>
<name>A0A507DV95_9FUNG</name>
<dbReference type="InterPro" id="IPR001412">
    <property type="entry name" value="aa-tRNA-synth_I_CS"/>
</dbReference>
<dbReference type="CDD" id="cd00671">
    <property type="entry name" value="ArgRS_core"/>
    <property type="match status" value="1"/>
</dbReference>
<dbReference type="Gene3D" id="1.10.730.10">
    <property type="entry name" value="Isoleucyl-tRNA Synthetase, Domain 1"/>
    <property type="match status" value="1"/>
</dbReference>
<proteinExistence type="inferred from homology"/>
<dbReference type="PROSITE" id="PS00178">
    <property type="entry name" value="AA_TRNA_LIGASE_I"/>
    <property type="match status" value="1"/>
</dbReference>
<dbReference type="SUPFAM" id="SSF47323">
    <property type="entry name" value="Anticodon-binding domain of a subclass of class I aminoacyl-tRNA synthetases"/>
    <property type="match status" value="1"/>
</dbReference>
<evidence type="ECO:0000256" key="7">
    <source>
        <dbReference type="ARBA" id="ARBA00023146"/>
    </source>
</evidence>
<evidence type="ECO:0000313" key="13">
    <source>
        <dbReference type="EMBL" id="TPX55476.1"/>
    </source>
</evidence>
<dbReference type="InterPro" id="IPR014729">
    <property type="entry name" value="Rossmann-like_a/b/a_fold"/>
</dbReference>
<dbReference type="InterPro" id="IPR008909">
    <property type="entry name" value="DALR_anticod-bd"/>
</dbReference>
<dbReference type="Gene3D" id="3.30.1360.70">
    <property type="entry name" value="Arginyl tRNA synthetase N-terminal domain"/>
    <property type="match status" value="1"/>
</dbReference>
<comment type="similarity">
    <text evidence="1 10">Belongs to the class-I aminoacyl-tRNA synthetase family.</text>
</comment>
<evidence type="ECO:0000256" key="8">
    <source>
        <dbReference type="ARBA" id="ARBA00033033"/>
    </source>
</evidence>
<dbReference type="Pfam" id="PF03485">
    <property type="entry name" value="Arg_tRNA_synt_N"/>
    <property type="match status" value="1"/>
</dbReference>
<dbReference type="SMART" id="SM01016">
    <property type="entry name" value="Arg_tRNA_synt_N"/>
    <property type="match status" value="1"/>
</dbReference>
<dbReference type="FunFam" id="3.40.50.620:FF:000116">
    <property type="entry name" value="Arginine--tRNA ligase"/>
    <property type="match status" value="1"/>
</dbReference>
<dbReference type="Gene3D" id="3.40.50.620">
    <property type="entry name" value="HUPs"/>
    <property type="match status" value="1"/>
</dbReference>
<feature type="domain" description="DALR anticodon binding" evidence="11">
    <location>
        <begin position="478"/>
        <end position="625"/>
    </location>
</feature>
<protein>
    <recommendedName>
        <fullName evidence="2">arginine--tRNA ligase</fullName>
        <ecNumber evidence="2">6.1.1.19</ecNumber>
    </recommendedName>
    <alternativeName>
        <fullName evidence="8">Arginyl-tRNA synthetase</fullName>
    </alternativeName>
</protein>
<dbReference type="GO" id="GO:0005524">
    <property type="term" value="F:ATP binding"/>
    <property type="evidence" value="ECO:0007669"/>
    <property type="project" value="UniProtKB-KW"/>
</dbReference>
<dbReference type="PANTHER" id="PTHR11956">
    <property type="entry name" value="ARGINYL-TRNA SYNTHETASE"/>
    <property type="match status" value="1"/>
</dbReference>
<comment type="catalytic activity">
    <reaction evidence="9">
        <text>tRNA(Arg) + L-arginine + ATP = L-arginyl-tRNA(Arg) + AMP + diphosphate</text>
        <dbReference type="Rhea" id="RHEA:20301"/>
        <dbReference type="Rhea" id="RHEA-COMP:9658"/>
        <dbReference type="Rhea" id="RHEA-COMP:9673"/>
        <dbReference type="ChEBI" id="CHEBI:30616"/>
        <dbReference type="ChEBI" id="CHEBI:32682"/>
        <dbReference type="ChEBI" id="CHEBI:33019"/>
        <dbReference type="ChEBI" id="CHEBI:78442"/>
        <dbReference type="ChEBI" id="CHEBI:78513"/>
        <dbReference type="ChEBI" id="CHEBI:456215"/>
        <dbReference type="EC" id="6.1.1.19"/>
    </reaction>
</comment>
<feature type="domain" description="Arginyl tRNA synthetase N-terminal" evidence="12">
    <location>
        <begin position="5"/>
        <end position="98"/>
    </location>
</feature>